<dbReference type="SMART" id="SM00342">
    <property type="entry name" value="HTH_ARAC"/>
    <property type="match status" value="1"/>
</dbReference>
<dbReference type="GO" id="GO:0005524">
    <property type="term" value="F:ATP binding"/>
    <property type="evidence" value="ECO:0007669"/>
    <property type="project" value="UniProtKB-KW"/>
</dbReference>
<comment type="caution">
    <text evidence="16">The sequence shown here is derived from an EMBL/GenBank/DDBJ whole genome shotgun (WGS) entry which is preliminary data.</text>
</comment>
<dbReference type="InterPro" id="IPR036890">
    <property type="entry name" value="HATPase_C_sf"/>
</dbReference>
<dbReference type="FunFam" id="3.40.50.2300:FF:000138">
    <property type="entry name" value="Two-component system sensor histidine kinase/response regulator"/>
    <property type="match status" value="1"/>
</dbReference>
<dbReference type="InterPro" id="IPR009057">
    <property type="entry name" value="Homeodomain-like_sf"/>
</dbReference>
<dbReference type="InterPro" id="IPR003661">
    <property type="entry name" value="HisK_dim/P_dom"/>
</dbReference>
<dbReference type="GO" id="GO:0000155">
    <property type="term" value="F:phosphorelay sensor kinase activity"/>
    <property type="evidence" value="ECO:0007669"/>
    <property type="project" value="InterPro"/>
</dbReference>
<dbReference type="PROSITE" id="PS01124">
    <property type="entry name" value="HTH_ARAC_FAMILY_2"/>
    <property type="match status" value="1"/>
</dbReference>
<feature type="domain" description="HTH araC/xylS-type" evidence="13">
    <location>
        <begin position="1245"/>
        <end position="1344"/>
    </location>
</feature>
<dbReference type="GO" id="GO:0043565">
    <property type="term" value="F:sequence-specific DNA binding"/>
    <property type="evidence" value="ECO:0007669"/>
    <property type="project" value="InterPro"/>
</dbReference>
<evidence type="ECO:0000256" key="10">
    <source>
        <dbReference type="ARBA" id="ARBA00023125"/>
    </source>
</evidence>
<dbReference type="InterPro" id="IPR011123">
    <property type="entry name" value="Y_Y_Y"/>
</dbReference>
<dbReference type="SUPFAM" id="SSF46689">
    <property type="entry name" value="Homeodomain-like"/>
    <property type="match status" value="1"/>
</dbReference>
<dbReference type="Pfam" id="PF02518">
    <property type="entry name" value="HATPase_c"/>
    <property type="match status" value="1"/>
</dbReference>
<keyword evidence="4 16" id="KW-0808">Transferase</keyword>
<gene>
    <name evidence="16" type="ORF">EZS27_015979</name>
</gene>
<evidence type="ECO:0000259" key="15">
    <source>
        <dbReference type="PROSITE" id="PS50110"/>
    </source>
</evidence>
<accession>A0A5J4RRB9</accession>
<dbReference type="SMART" id="SM00388">
    <property type="entry name" value="HisKA"/>
    <property type="match status" value="1"/>
</dbReference>
<dbReference type="InterPro" id="IPR018062">
    <property type="entry name" value="HTH_AraC-typ_CS"/>
</dbReference>
<keyword evidence="3" id="KW-0597">Phosphoprotein</keyword>
<dbReference type="SUPFAM" id="SSF47384">
    <property type="entry name" value="Homodimeric domain of signal transducing histidine kinase"/>
    <property type="match status" value="1"/>
</dbReference>
<name>A0A5J4RRB9_9ZZZZ</name>
<dbReference type="InterPro" id="IPR036097">
    <property type="entry name" value="HisK_dim/P_sf"/>
</dbReference>
<dbReference type="InterPro" id="IPR005467">
    <property type="entry name" value="His_kinase_dom"/>
</dbReference>
<dbReference type="SUPFAM" id="SSF52172">
    <property type="entry name" value="CheY-like"/>
    <property type="match status" value="1"/>
</dbReference>
<dbReference type="SUPFAM" id="SSF55874">
    <property type="entry name" value="ATPase domain of HSP90 chaperone/DNA topoisomerase II/histidine kinase"/>
    <property type="match status" value="1"/>
</dbReference>
<comment type="catalytic activity">
    <reaction evidence="1">
        <text>ATP + protein L-histidine = ADP + protein N-phospho-L-histidine.</text>
        <dbReference type="EC" id="2.7.13.3"/>
    </reaction>
</comment>
<dbReference type="Gene3D" id="3.40.50.2300">
    <property type="match status" value="1"/>
</dbReference>
<dbReference type="Pfam" id="PF00072">
    <property type="entry name" value="Response_reg"/>
    <property type="match status" value="1"/>
</dbReference>
<evidence type="ECO:0000256" key="3">
    <source>
        <dbReference type="ARBA" id="ARBA00022553"/>
    </source>
</evidence>
<dbReference type="SMART" id="SM00448">
    <property type="entry name" value="REC"/>
    <property type="match status" value="1"/>
</dbReference>
<dbReference type="Gene3D" id="2.60.40.10">
    <property type="entry name" value="Immunoglobulins"/>
    <property type="match status" value="1"/>
</dbReference>
<feature type="domain" description="Histidine kinase" evidence="14">
    <location>
        <begin position="837"/>
        <end position="1054"/>
    </location>
</feature>
<evidence type="ECO:0000256" key="2">
    <source>
        <dbReference type="ARBA" id="ARBA00012438"/>
    </source>
</evidence>
<evidence type="ECO:0000256" key="4">
    <source>
        <dbReference type="ARBA" id="ARBA00022679"/>
    </source>
</evidence>
<keyword evidence="7" id="KW-0067">ATP-binding</keyword>
<dbReference type="InterPro" id="IPR003594">
    <property type="entry name" value="HATPase_dom"/>
</dbReference>
<evidence type="ECO:0000256" key="5">
    <source>
        <dbReference type="ARBA" id="ARBA00022741"/>
    </source>
</evidence>
<dbReference type="PANTHER" id="PTHR43547:SF2">
    <property type="entry name" value="HYBRID SIGNAL TRANSDUCTION HISTIDINE KINASE C"/>
    <property type="match status" value="1"/>
</dbReference>
<dbReference type="CDD" id="cd00075">
    <property type="entry name" value="HATPase"/>
    <property type="match status" value="1"/>
</dbReference>
<dbReference type="SMART" id="SM00387">
    <property type="entry name" value="HATPase_c"/>
    <property type="match status" value="1"/>
</dbReference>
<dbReference type="PRINTS" id="PR00344">
    <property type="entry name" value="BCTRLSENSOR"/>
</dbReference>
<dbReference type="InterPro" id="IPR018060">
    <property type="entry name" value="HTH_AraC"/>
</dbReference>
<dbReference type="InterPro" id="IPR015943">
    <property type="entry name" value="WD40/YVTN_repeat-like_dom_sf"/>
</dbReference>
<keyword evidence="9" id="KW-0805">Transcription regulation</keyword>
<dbReference type="CDD" id="cd17574">
    <property type="entry name" value="REC_OmpR"/>
    <property type="match status" value="1"/>
</dbReference>
<evidence type="ECO:0000256" key="1">
    <source>
        <dbReference type="ARBA" id="ARBA00000085"/>
    </source>
</evidence>
<dbReference type="InterPro" id="IPR001789">
    <property type="entry name" value="Sig_transdc_resp-reg_receiver"/>
</dbReference>
<dbReference type="PROSITE" id="PS50110">
    <property type="entry name" value="RESPONSE_REGULATORY"/>
    <property type="match status" value="1"/>
</dbReference>
<dbReference type="SUPFAM" id="SSF63829">
    <property type="entry name" value="Calcium-dependent phosphotriesterase"/>
    <property type="match status" value="2"/>
</dbReference>
<evidence type="ECO:0000256" key="9">
    <source>
        <dbReference type="ARBA" id="ARBA00023015"/>
    </source>
</evidence>
<keyword evidence="6 16" id="KW-0418">Kinase</keyword>
<evidence type="ECO:0000259" key="13">
    <source>
        <dbReference type="PROSITE" id="PS01124"/>
    </source>
</evidence>
<dbReference type="PROSITE" id="PS00041">
    <property type="entry name" value="HTH_ARAC_FAMILY_1"/>
    <property type="match status" value="1"/>
</dbReference>
<dbReference type="Pfam" id="PF00512">
    <property type="entry name" value="HisKA"/>
    <property type="match status" value="1"/>
</dbReference>
<sequence length="1350" mass="154474">MQKSSYRFILLFLFVLLLRVHADQISISPIPLIDQLPSNSVNRIFQDKEGFIWFGTLDGVCRYDAHRMLVFRSGLNNSNLLTNNKITCFAEDGNGHLLIGTQKGINILDKKTYRIKHWESEEIHEQWIQSMIVTSDGNIWIGTLTQVYRYNPDLSLRKQYGSSLPASSINSIFEDAAGDLWVALWRTGLYKYDAAADAFISFPAIGKTNNPFKIFQDNRKQHWIGTWGDGIYLFNPEKSGDEIYIRQELTGKERGSPEDTFFSIVQDDVNHYIWLMSISGLYALQYTEGGNLKEVDVSYLFEESNNIFSEIIKDKTGNLWIAAFSEGAFTINFDKPVIENYPIPSIKKITRITPNITAVFKDKDGIIWLNQNRWGLGWYDPRNNTIQFYNELPELRHFSDMGTVCFISDFRSIPDRIWVAPENESAIYCLKKAKGKIVLSERIDLMNCSETSGNPRLFYEDRKNNIWIATTTGLLVKRFDKDGIEPVGFSFGAITGITEDTRGGLWISSRNAGIYQISPVGDLLVKKYNKETSALTGNNITSICADLNGKVWIGTEEGNLIVYDAMEQTFQDVSQSFRMIGGGILDIVADDYGHIWVSTNQRITEYNPDNNSSRDYTVTDGVEVTSFSSNSYYKDKSGKLFFGGNKGISVFTPSNVLSGSPKNIKPIISDIKINYHSVFEGNNNCRFDIAEQVIRLEPEDKNIEIDFSSLDYTFSSKICYAYKMQGIDNDWVYAENNRQFAVYNQLKKGNYTFYIKATDENKLWSNEVTQLKIYKRPAYYETNRAYMLYATLAILFVYLTFRIIRNRIQLKHALQIAQIEKDKSEELTHIKLRYFTNISHDFLTPLTIISCLIDDVENTFKGTIKQFETIRSNINRLRRLLQQVLDFRKIESGNMHLKLSGGDIALFIKDVCYTNFLPLMKKKDIRFSFTSEPNRIPAHFDADKMDKIVFNLLSNAFKYTPSGGEVKMELWQYVQKQHTCLSVRISDTGIGIAKDDLEHIFTRFYTNRMGGAAETNGIGLSLVKELLDLHQGTIRVESEVNKGTVFTIDLPIDKESYSDSGTKDSEPFILSERSIGMTSQEESGSEATDDDPEKDNITLLLVEDNEDLRTVIQNILSKHYRVLTAQNGIEALSCIKENKIDIIVSDVTMPEIDGLELCRTLKKDLETSHIPVILLTARNSTDDRIECYNAGADGYISKPFDLKVLEARINNFITNKRSRQKEFREDVEINISTLEYPTLDEQFLNNAIRVIEEYLPETKFDVNLLAENLHMSKSSLYRKIKTMTGLSPIEFIRNIRLKHACRMLKDPAISISEVAYSLGFSDPHYFATCFKSEFNVTPSEYQRQSQDVRI</sequence>
<dbReference type="Pfam" id="PF07494">
    <property type="entry name" value="Reg_prop"/>
    <property type="match status" value="3"/>
</dbReference>
<protein>
    <recommendedName>
        <fullName evidence="2">histidine kinase</fullName>
        <ecNumber evidence="2">2.7.13.3</ecNumber>
    </recommendedName>
</protein>
<keyword evidence="10" id="KW-0238">DNA-binding</keyword>
<dbReference type="CDD" id="cd00082">
    <property type="entry name" value="HisKA"/>
    <property type="match status" value="1"/>
</dbReference>
<feature type="region of interest" description="Disordered" evidence="12">
    <location>
        <begin position="1071"/>
        <end position="1093"/>
    </location>
</feature>
<evidence type="ECO:0000259" key="14">
    <source>
        <dbReference type="PROSITE" id="PS50109"/>
    </source>
</evidence>
<dbReference type="PROSITE" id="PS50109">
    <property type="entry name" value="HIS_KIN"/>
    <property type="match status" value="1"/>
</dbReference>
<dbReference type="Gene3D" id="2.130.10.10">
    <property type="entry name" value="YVTN repeat-like/Quinoprotein amine dehydrogenase"/>
    <property type="match status" value="3"/>
</dbReference>
<dbReference type="Gene3D" id="3.30.565.10">
    <property type="entry name" value="Histidine kinase-like ATPase, C-terminal domain"/>
    <property type="match status" value="1"/>
</dbReference>
<dbReference type="EMBL" id="SNRY01000855">
    <property type="protein sequence ID" value="KAA6335815.1"/>
    <property type="molecule type" value="Genomic_DNA"/>
</dbReference>
<keyword evidence="5" id="KW-0547">Nucleotide-binding</keyword>
<proteinExistence type="predicted"/>
<evidence type="ECO:0000256" key="6">
    <source>
        <dbReference type="ARBA" id="ARBA00022777"/>
    </source>
</evidence>
<feature type="domain" description="Response regulatory" evidence="15">
    <location>
        <begin position="1098"/>
        <end position="1213"/>
    </location>
</feature>
<dbReference type="Gene3D" id="1.10.10.60">
    <property type="entry name" value="Homeodomain-like"/>
    <property type="match status" value="2"/>
</dbReference>
<reference evidence="16" key="1">
    <citation type="submission" date="2019-03" db="EMBL/GenBank/DDBJ databases">
        <title>Single cell metagenomics reveals metabolic interactions within the superorganism composed of flagellate Streblomastix strix and complex community of Bacteroidetes bacteria on its surface.</title>
        <authorList>
            <person name="Treitli S.C."/>
            <person name="Kolisko M."/>
            <person name="Husnik F."/>
            <person name="Keeling P."/>
            <person name="Hampl V."/>
        </authorList>
    </citation>
    <scope>NUCLEOTIDE SEQUENCE</scope>
    <source>
        <strain evidence="16">STM</strain>
    </source>
</reference>
<evidence type="ECO:0000256" key="12">
    <source>
        <dbReference type="SAM" id="MobiDB-lite"/>
    </source>
</evidence>
<dbReference type="Pfam" id="PF12833">
    <property type="entry name" value="HTH_18"/>
    <property type="match status" value="1"/>
</dbReference>
<dbReference type="InterPro" id="IPR004358">
    <property type="entry name" value="Sig_transdc_His_kin-like_C"/>
</dbReference>
<dbReference type="PANTHER" id="PTHR43547">
    <property type="entry name" value="TWO-COMPONENT HISTIDINE KINASE"/>
    <property type="match status" value="1"/>
</dbReference>
<dbReference type="InterPro" id="IPR011006">
    <property type="entry name" value="CheY-like_superfamily"/>
</dbReference>
<dbReference type="Gene3D" id="1.10.287.130">
    <property type="match status" value="1"/>
</dbReference>
<evidence type="ECO:0000256" key="7">
    <source>
        <dbReference type="ARBA" id="ARBA00022840"/>
    </source>
</evidence>
<dbReference type="FunFam" id="3.30.565.10:FF:000037">
    <property type="entry name" value="Hybrid sensor histidine kinase/response regulator"/>
    <property type="match status" value="1"/>
</dbReference>
<evidence type="ECO:0000313" key="16">
    <source>
        <dbReference type="EMBL" id="KAA6335815.1"/>
    </source>
</evidence>
<dbReference type="Pfam" id="PF07495">
    <property type="entry name" value="Y_Y_Y"/>
    <property type="match status" value="1"/>
</dbReference>
<dbReference type="GO" id="GO:0003700">
    <property type="term" value="F:DNA-binding transcription factor activity"/>
    <property type="evidence" value="ECO:0007669"/>
    <property type="project" value="InterPro"/>
</dbReference>
<feature type="compositionally biased region" description="Acidic residues" evidence="12">
    <location>
        <begin position="1083"/>
        <end position="1093"/>
    </location>
</feature>
<dbReference type="InterPro" id="IPR013783">
    <property type="entry name" value="Ig-like_fold"/>
</dbReference>
<dbReference type="EC" id="2.7.13.3" evidence="2"/>
<evidence type="ECO:0000256" key="8">
    <source>
        <dbReference type="ARBA" id="ARBA00023012"/>
    </source>
</evidence>
<keyword evidence="11" id="KW-0804">Transcription</keyword>
<dbReference type="InterPro" id="IPR011110">
    <property type="entry name" value="Reg_prop"/>
</dbReference>
<organism evidence="16">
    <name type="scientific">termite gut metagenome</name>
    <dbReference type="NCBI Taxonomy" id="433724"/>
    <lineage>
        <taxon>unclassified sequences</taxon>
        <taxon>metagenomes</taxon>
        <taxon>organismal metagenomes</taxon>
    </lineage>
</organism>
<evidence type="ECO:0000256" key="11">
    <source>
        <dbReference type="ARBA" id="ARBA00023163"/>
    </source>
</evidence>
<keyword evidence="8" id="KW-0902">Two-component regulatory system</keyword>